<proteinExistence type="predicted"/>
<comment type="caution">
    <text evidence="1">The sequence shown here is derived from an EMBL/GenBank/DDBJ whole genome shotgun (WGS) entry which is preliminary data.</text>
</comment>
<reference evidence="1 2" key="1">
    <citation type="submission" date="2017-01" db="EMBL/GenBank/DDBJ databases">
        <title>Bacillus cereus isolates.</title>
        <authorList>
            <person name="Beno S.M."/>
        </authorList>
    </citation>
    <scope>NUCLEOTIDE SEQUENCE [LARGE SCALE GENOMIC DNA]</scope>
    <source>
        <strain evidence="1 2">FSL M7-1219</strain>
    </source>
</reference>
<evidence type="ECO:0000313" key="2">
    <source>
        <dbReference type="Proteomes" id="UP000191124"/>
    </source>
</evidence>
<evidence type="ECO:0000313" key="1">
    <source>
        <dbReference type="EMBL" id="OOR21614.1"/>
    </source>
</evidence>
<gene>
    <name evidence="1" type="ORF">BW892_22815</name>
</gene>
<accession>A0A1S9UHL3</accession>
<protein>
    <submittedName>
        <fullName evidence="1">Uncharacterized protein</fullName>
    </submittedName>
</protein>
<dbReference type="Proteomes" id="UP000191124">
    <property type="component" value="Unassembled WGS sequence"/>
</dbReference>
<sequence>MNYVVITEYPNLVFGKDFVKLLSGALSKRTKLELLDSLYRLNRYRLDSMMTGSRLRENSEGVGILYIQQDTMELELMIEAKESSLFVRVHSCKQKGLEAIRG</sequence>
<dbReference type="EMBL" id="MUAL01000070">
    <property type="protein sequence ID" value="OOR21614.1"/>
    <property type="molecule type" value="Genomic_DNA"/>
</dbReference>
<dbReference type="RefSeq" id="WP_078181637.1">
    <property type="nucleotide sequence ID" value="NZ_MUAL01000070.1"/>
</dbReference>
<dbReference type="AlphaFoldDB" id="A0A1S9UHL3"/>
<name>A0A1S9UHL3_BACCE</name>
<organism evidence="1 2">
    <name type="scientific">Bacillus cereus</name>
    <dbReference type="NCBI Taxonomy" id="1396"/>
    <lineage>
        <taxon>Bacteria</taxon>
        <taxon>Bacillati</taxon>
        <taxon>Bacillota</taxon>
        <taxon>Bacilli</taxon>
        <taxon>Bacillales</taxon>
        <taxon>Bacillaceae</taxon>
        <taxon>Bacillus</taxon>
        <taxon>Bacillus cereus group</taxon>
    </lineage>
</organism>